<dbReference type="InterPro" id="IPR038726">
    <property type="entry name" value="PDDEXK_AddAB-type"/>
</dbReference>
<evidence type="ECO:0000313" key="10">
    <source>
        <dbReference type="Proteomes" id="UP000232101"/>
    </source>
</evidence>
<evidence type="ECO:0000256" key="4">
    <source>
        <dbReference type="ARBA" id="ARBA00022806"/>
    </source>
</evidence>
<dbReference type="InterPro" id="IPR011604">
    <property type="entry name" value="PDDEXK-like_dom_sf"/>
</dbReference>
<dbReference type="Proteomes" id="UP000232101">
    <property type="component" value="Unassembled WGS sequence"/>
</dbReference>
<dbReference type="GO" id="GO:0006281">
    <property type="term" value="P:DNA repair"/>
    <property type="evidence" value="ECO:0007669"/>
    <property type="project" value="UniProtKB-KW"/>
</dbReference>
<dbReference type="GO" id="GO:0005524">
    <property type="term" value="F:ATP binding"/>
    <property type="evidence" value="ECO:0007669"/>
    <property type="project" value="UniProtKB-KW"/>
</dbReference>
<evidence type="ECO:0000256" key="6">
    <source>
        <dbReference type="ARBA" id="ARBA00023125"/>
    </source>
</evidence>
<gene>
    <name evidence="9" type="ORF">CWD94_25860</name>
</gene>
<comment type="caution">
    <text evidence="9">The sequence shown here is derived from an EMBL/GenBank/DDBJ whole genome shotgun (WGS) entry which is preliminary data.</text>
</comment>
<dbReference type="GO" id="GO:0016787">
    <property type="term" value="F:hydrolase activity"/>
    <property type="evidence" value="ECO:0007669"/>
    <property type="project" value="UniProtKB-KW"/>
</dbReference>
<evidence type="ECO:0000256" key="2">
    <source>
        <dbReference type="ARBA" id="ARBA00022763"/>
    </source>
</evidence>
<evidence type="ECO:0000256" key="3">
    <source>
        <dbReference type="ARBA" id="ARBA00022801"/>
    </source>
</evidence>
<dbReference type="Gene3D" id="3.90.320.10">
    <property type="match status" value="1"/>
</dbReference>
<dbReference type="EMBL" id="PHQY01000693">
    <property type="protein sequence ID" value="PJO40859.1"/>
    <property type="molecule type" value="Genomic_DNA"/>
</dbReference>
<keyword evidence="2" id="KW-0227">DNA damage</keyword>
<dbReference type="SUPFAM" id="SSF52980">
    <property type="entry name" value="Restriction endonuclease-like"/>
    <property type="match status" value="1"/>
</dbReference>
<dbReference type="RefSeq" id="WP_157804354.1">
    <property type="nucleotide sequence ID" value="NZ_PHQY01000693.1"/>
</dbReference>
<evidence type="ECO:0000259" key="8">
    <source>
        <dbReference type="Pfam" id="PF12705"/>
    </source>
</evidence>
<keyword evidence="5" id="KW-0067">ATP-binding</keyword>
<keyword evidence="4" id="KW-0347">Helicase</keyword>
<keyword evidence="3" id="KW-0378">Hydrolase</keyword>
<reference evidence="9 10" key="1">
    <citation type="submission" date="2017-11" db="EMBL/GenBank/DDBJ databases">
        <title>Bacterial isolate from king chilli rhizosphere.</title>
        <authorList>
            <person name="Takhelmayum P."/>
            <person name="Sarangthem I."/>
        </authorList>
    </citation>
    <scope>NUCLEOTIDE SEQUENCE [LARGE SCALE GENOMIC DNA]</scope>
    <source>
        <strain evidence="10">t26</strain>
    </source>
</reference>
<keyword evidence="1" id="KW-0547">Nucleotide-binding</keyword>
<sequence length="108" mass="12573">GQRFKKAKTIRREMPFTISRVDEDGDAQIVQGIIDCLFEDENGEWILLDYKTDRIQSHFAEEPALTKELLDRYGVQLRVYSEAIEAILQIKVSDKVLYLFDIERAVHA</sequence>
<dbReference type="GO" id="GO:0004386">
    <property type="term" value="F:helicase activity"/>
    <property type="evidence" value="ECO:0007669"/>
    <property type="project" value="UniProtKB-KW"/>
</dbReference>
<keyword evidence="7" id="KW-0234">DNA repair</keyword>
<organism evidence="9 10">
    <name type="scientific">Lysinibacillus xylanilyticus</name>
    <dbReference type="NCBI Taxonomy" id="582475"/>
    <lineage>
        <taxon>Bacteria</taxon>
        <taxon>Bacillati</taxon>
        <taxon>Bacillota</taxon>
        <taxon>Bacilli</taxon>
        <taxon>Bacillales</taxon>
        <taxon>Bacillaceae</taxon>
        <taxon>Lysinibacillus</taxon>
    </lineage>
</organism>
<dbReference type="InterPro" id="IPR011335">
    <property type="entry name" value="Restrct_endonuc-II-like"/>
</dbReference>
<evidence type="ECO:0000313" key="9">
    <source>
        <dbReference type="EMBL" id="PJO40859.1"/>
    </source>
</evidence>
<dbReference type="AlphaFoldDB" id="A0A2M9PYD4"/>
<evidence type="ECO:0000256" key="5">
    <source>
        <dbReference type="ARBA" id="ARBA00022840"/>
    </source>
</evidence>
<evidence type="ECO:0000256" key="7">
    <source>
        <dbReference type="ARBA" id="ARBA00023204"/>
    </source>
</evidence>
<keyword evidence="6" id="KW-0238">DNA-binding</keyword>
<dbReference type="GO" id="GO:0003677">
    <property type="term" value="F:DNA binding"/>
    <property type="evidence" value="ECO:0007669"/>
    <property type="project" value="UniProtKB-KW"/>
</dbReference>
<proteinExistence type="predicted"/>
<feature type="non-terminal residue" evidence="9">
    <location>
        <position position="1"/>
    </location>
</feature>
<dbReference type="Pfam" id="PF12705">
    <property type="entry name" value="PDDEXK_1"/>
    <property type="match status" value="1"/>
</dbReference>
<protein>
    <recommendedName>
        <fullName evidence="8">PD-(D/E)XK endonuclease-like domain-containing protein</fullName>
    </recommendedName>
</protein>
<name>A0A2M9PYD4_9BACI</name>
<accession>A0A2M9PYD4</accession>
<feature type="domain" description="PD-(D/E)XK endonuclease-like" evidence="8">
    <location>
        <begin position="12"/>
        <end position="87"/>
    </location>
</feature>
<evidence type="ECO:0000256" key="1">
    <source>
        <dbReference type="ARBA" id="ARBA00022741"/>
    </source>
</evidence>